<evidence type="ECO:0000256" key="1">
    <source>
        <dbReference type="ARBA" id="ARBA00004123"/>
    </source>
</evidence>
<organism evidence="8 9">
    <name type="scientific">Sporothrix curviconia</name>
    <dbReference type="NCBI Taxonomy" id="1260050"/>
    <lineage>
        <taxon>Eukaryota</taxon>
        <taxon>Fungi</taxon>
        <taxon>Dikarya</taxon>
        <taxon>Ascomycota</taxon>
        <taxon>Pezizomycotina</taxon>
        <taxon>Sordariomycetes</taxon>
        <taxon>Sordariomycetidae</taxon>
        <taxon>Ophiostomatales</taxon>
        <taxon>Ophiostomataceae</taxon>
        <taxon>Sporothrix</taxon>
    </lineage>
</organism>
<evidence type="ECO:0000256" key="6">
    <source>
        <dbReference type="SAM" id="MobiDB-lite"/>
    </source>
</evidence>
<dbReference type="Pfam" id="PF05460">
    <property type="entry name" value="ORC6"/>
    <property type="match status" value="1"/>
</dbReference>
<reference evidence="8 9" key="1">
    <citation type="submission" date="2024-01" db="EMBL/GenBank/DDBJ databases">
        <authorList>
            <person name="Allen C."/>
            <person name="Tagirdzhanova G."/>
        </authorList>
    </citation>
    <scope>NUCLEOTIDE SEQUENCE [LARGE SCALE GENOMIC DNA]</scope>
</reference>
<protein>
    <recommendedName>
        <fullName evidence="7">ORC6 first cyclin-like domain-containing protein</fullName>
    </recommendedName>
</protein>
<keyword evidence="3" id="KW-0235">DNA replication</keyword>
<comment type="similarity">
    <text evidence="2">Belongs to the ORC6 family.</text>
</comment>
<evidence type="ECO:0000256" key="4">
    <source>
        <dbReference type="ARBA" id="ARBA00023125"/>
    </source>
</evidence>
<feature type="region of interest" description="Disordered" evidence="6">
    <location>
        <begin position="352"/>
        <end position="389"/>
    </location>
</feature>
<gene>
    <name evidence="8" type="ORF">SCUCBS95973_005670</name>
</gene>
<feature type="compositionally biased region" description="Acidic residues" evidence="6">
    <location>
        <begin position="365"/>
        <end position="384"/>
    </location>
</feature>
<evidence type="ECO:0000256" key="2">
    <source>
        <dbReference type="ARBA" id="ARBA00010840"/>
    </source>
</evidence>
<proteinExistence type="inferred from homology"/>
<name>A0ABP0BZ69_9PEZI</name>
<feature type="domain" description="ORC6 first cyclin-like" evidence="7">
    <location>
        <begin position="9"/>
        <end position="95"/>
    </location>
</feature>
<feature type="compositionally biased region" description="Acidic residues" evidence="6">
    <location>
        <begin position="229"/>
        <end position="246"/>
    </location>
</feature>
<evidence type="ECO:0000259" key="7">
    <source>
        <dbReference type="Pfam" id="PF05460"/>
    </source>
</evidence>
<feature type="compositionally biased region" description="Polar residues" evidence="6">
    <location>
        <begin position="102"/>
        <end position="123"/>
    </location>
</feature>
<keyword evidence="4" id="KW-0238">DNA-binding</keyword>
<feature type="compositionally biased region" description="Basic and acidic residues" evidence="6">
    <location>
        <begin position="206"/>
        <end position="228"/>
    </location>
</feature>
<feature type="region of interest" description="Disordered" evidence="6">
    <location>
        <begin position="1"/>
        <end position="21"/>
    </location>
</feature>
<evidence type="ECO:0000313" key="8">
    <source>
        <dbReference type="EMBL" id="CAK7224883.1"/>
    </source>
</evidence>
<evidence type="ECO:0000256" key="3">
    <source>
        <dbReference type="ARBA" id="ARBA00022705"/>
    </source>
</evidence>
<dbReference type="EMBL" id="CAWUHB010000031">
    <property type="protein sequence ID" value="CAK7224883.1"/>
    <property type="molecule type" value="Genomic_DNA"/>
</dbReference>
<keyword evidence="5" id="KW-0539">Nucleus</keyword>
<dbReference type="Proteomes" id="UP001642405">
    <property type="component" value="Unassembled WGS sequence"/>
</dbReference>
<evidence type="ECO:0000313" key="9">
    <source>
        <dbReference type="Proteomes" id="UP001642405"/>
    </source>
</evidence>
<dbReference type="InterPro" id="IPR008721">
    <property type="entry name" value="ORC6_cyclin_first"/>
</dbReference>
<comment type="subcellular location">
    <subcellularLocation>
        <location evidence="1">Nucleus</location>
    </subcellularLocation>
</comment>
<keyword evidence="9" id="KW-1185">Reference proteome</keyword>
<sequence>MNRSAEPALRSLLPTHNGPFPPQLTDLAGSLLAQSRHRASTLKADEEVARFYACAHIACDRLKTSLNLPPIEPRPPIQPRLYKRLYTHLNTILQPAPGARTSAASRIEQGNSLSSPAPGSASHTPRRIASTSAAAAAAAAETPSKTLAQPTPRPHPNPSASASSSEFPPWVRPTVRYICHELGHPQLAPTIAAGLSAIHKEVAIEAKEKQNRPRNRDANGNVVRHEGGEGDGDDGDDSDDDEENVEEWLEDSLTALVAALYLYCMTSWREHAAEREGKTAGAGSSGLEERQFQLDEKAILGAFEKVRGVVGSRNDSDWDGWEDLQRRTFRDALVVVSKHQWLQSDWYQDIAHLQPPTGGNGDGDGGGDDGQLSDEDGRDGDGDGGDYGGVSIPTKVWRADSMFQARYDFLSESKEQEYNAWRTALLEKIKDTEDVQQLPVAMEVE</sequence>
<feature type="region of interest" description="Disordered" evidence="6">
    <location>
        <begin position="98"/>
        <end position="167"/>
    </location>
</feature>
<accession>A0ABP0BZ69</accession>
<feature type="region of interest" description="Disordered" evidence="6">
    <location>
        <begin position="206"/>
        <end position="246"/>
    </location>
</feature>
<evidence type="ECO:0000256" key="5">
    <source>
        <dbReference type="ARBA" id="ARBA00023242"/>
    </source>
</evidence>
<comment type="caution">
    <text evidence="8">The sequence shown here is derived from an EMBL/GenBank/DDBJ whole genome shotgun (WGS) entry which is preliminary data.</text>
</comment>
<feature type="compositionally biased region" description="Low complexity" evidence="6">
    <location>
        <begin position="158"/>
        <end position="167"/>
    </location>
</feature>